<feature type="region of interest" description="Disordered" evidence="9">
    <location>
        <begin position="1006"/>
        <end position="1108"/>
    </location>
</feature>
<feature type="region of interest" description="Disordered" evidence="9">
    <location>
        <begin position="352"/>
        <end position="380"/>
    </location>
</feature>
<dbReference type="InterPro" id="IPR017884">
    <property type="entry name" value="SANT_dom"/>
</dbReference>
<dbReference type="Gene3D" id="1.10.10.60">
    <property type="entry name" value="Homeodomain-like"/>
    <property type="match status" value="1"/>
</dbReference>
<comment type="subcellular location">
    <subcellularLocation>
        <location evidence="1">Nucleus</location>
    </subcellularLocation>
</comment>
<evidence type="ECO:0000256" key="7">
    <source>
        <dbReference type="ARBA" id="ARBA00023242"/>
    </source>
</evidence>
<dbReference type="PROSITE" id="PS51156">
    <property type="entry name" value="ELM2"/>
    <property type="match status" value="1"/>
</dbReference>
<dbReference type="FunFam" id="1.10.10.60:FF:000086">
    <property type="entry name" value="transcriptional-regulating factor 1 isoform X1"/>
    <property type="match status" value="1"/>
</dbReference>
<evidence type="ECO:0000256" key="4">
    <source>
        <dbReference type="ARBA" id="ARBA00023015"/>
    </source>
</evidence>
<dbReference type="Pfam" id="PF01448">
    <property type="entry name" value="ELM2"/>
    <property type="match status" value="1"/>
</dbReference>
<organism evidence="13 14">
    <name type="scientific">Scleropages formosus</name>
    <name type="common">Asian bonytongue</name>
    <name type="synonym">Osteoglossum formosum</name>
    <dbReference type="NCBI Taxonomy" id="113540"/>
    <lineage>
        <taxon>Eukaryota</taxon>
        <taxon>Metazoa</taxon>
        <taxon>Chordata</taxon>
        <taxon>Craniata</taxon>
        <taxon>Vertebrata</taxon>
        <taxon>Euteleostomi</taxon>
        <taxon>Actinopterygii</taxon>
        <taxon>Neopterygii</taxon>
        <taxon>Teleostei</taxon>
        <taxon>Osteoglossocephala</taxon>
        <taxon>Osteoglossomorpha</taxon>
        <taxon>Osteoglossiformes</taxon>
        <taxon>Osteoglossidae</taxon>
        <taxon>Scleropages</taxon>
    </lineage>
</organism>
<dbReference type="SMART" id="SM00717">
    <property type="entry name" value="SANT"/>
    <property type="match status" value="1"/>
</dbReference>
<evidence type="ECO:0000256" key="2">
    <source>
        <dbReference type="ARBA" id="ARBA00022553"/>
    </source>
</evidence>
<evidence type="ECO:0000259" key="12">
    <source>
        <dbReference type="PROSITE" id="PS51293"/>
    </source>
</evidence>
<evidence type="ECO:0000259" key="10">
    <source>
        <dbReference type="PROSITE" id="PS50157"/>
    </source>
</evidence>
<evidence type="ECO:0000256" key="3">
    <source>
        <dbReference type="ARBA" id="ARBA00022990"/>
    </source>
</evidence>
<feature type="domain" description="C2H2-type" evidence="10">
    <location>
        <begin position="922"/>
        <end position="951"/>
    </location>
</feature>
<feature type="domain" description="C2H2-type" evidence="10">
    <location>
        <begin position="990"/>
        <end position="1017"/>
    </location>
</feature>
<evidence type="ECO:0000313" key="14">
    <source>
        <dbReference type="Proteomes" id="UP000694397"/>
    </source>
</evidence>
<name>A0A8C9RXV3_SCLFO</name>
<dbReference type="GO" id="GO:0008270">
    <property type="term" value="F:zinc ion binding"/>
    <property type="evidence" value="ECO:0007669"/>
    <property type="project" value="UniProtKB-KW"/>
</dbReference>
<feature type="compositionally biased region" description="Pro residues" evidence="9">
    <location>
        <begin position="189"/>
        <end position="201"/>
    </location>
</feature>
<dbReference type="InterPro" id="IPR036236">
    <property type="entry name" value="Znf_C2H2_sf"/>
</dbReference>
<dbReference type="GO" id="GO:0003714">
    <property type="term" value="F:transcription corepressor activity"/>
    <property type="evidence" value="ECO:0007669"/>
    <property type="project" value="TreeGrafter"/>
</dbReference>
<dbReference type="InterPro" id="IPR001005">
    <property type="entry name" value="SANT/Myb"/>
</dbReference>
<feature type="region of interest" description="Disordered" evidence="9">
    <location>
        <begin position="184"/>
        <end position="224"/>
    </location>
</feature>
<dbReference type="SMART" id="SM01189">
    <property type="entry name" value="ELM2"/>
    <property type="match status" value="1"/>
</dbReference>
<evidence type="ECO:0000259" key="11">
    <source>
        <dbReference type="PROSITE" id="PS51156"/>
    </source>
</evidence>
<protein>
    <submittedName>
        <fullName evidence="13">Transcriptional regulating factor 1</fullName>
    </submittedName>
</protein>
<feature type="compositionally biased region" description="Acidic residues" evidence="9">
    <location>
        <begin position="1067"/>
        <end position="1087"/>
    </location>
</feature>
<keyword evidence="7" id="KW-0539">Nucleus</keyword>
<gene>
    <name evidence="13" type="primary">TRERF1</name>
</gene>
<dbReference type="SMART" id="SM00355">
    <property type="entry name" value="ZnF_C2H2"/>
    <property type="match status" value="3"/>
</dbReference>
<feature type="domain" description="C2H2-type" evidence="10">
    <location>
        <begin position="476"/>
        <end position="503"/>
    </location>
</feature>
<dbReference type="GO" id="GO:0005667">
    <property type="term" value="C:transcription regulator complex"/>
    <property type="evidence" value="ECO:0007669"/>
    <property type="project" value="TreeGrafter"/>
</dbReference>
<evidence type="ECO:0000256" key="5">
    <source>
        <dbReference type="ARBA" id="ARBA00023125"/>
    </source>
</evidence>
<dbReference type="OrthoDB" id="10258692at2759"/>
<keyword evidence="14" id="KW-1185">Reference proteome</keyword>
<feature type="region of interest" description="Disordered" evidence="9">
    <location>
        <begin position="885"/>
        <end position="905"/>
    </location>
</feature>
<evidence type="ECO:0000256" key="6">
    <source>
        <dbReference type="ARBA" id="ARBA00023163"/>
    </source>
</evidence>
<dbReference type="Ensembl" id="ENSSFOT00015026213.2">
    <property type="protein sequence ID" value="ENSSFOP00015025926.2"/>
    <property type="gene ID" value="ENSSFOG00015016620.2"/>
</dbReference>
<evidence type="ECO:0000313" key="13">
    <source>
        <dbReference type="Ensembl" id="ENSSFOP00015025926.2"/>
    </source>
</evidence>
<keyword evidence="8" id="KW-0863">Zinc-finger</keyword>
<keyword evidence="4" id="KW-0805">Transcription regulation</keyword>
<dbReference type="GO" id="GO:0000118">
    <property type="term" value="C:histone deacetylase complex"/>
    <property type="evidence" value="ECO:0007669"/>
    <property type="project" value="TreeGrafter"/>
</dbReference>
<feature type="compositionally biased region" description="Basic and acidic residues" evidence="9">
    <location>
        <begin position="886"/>
        <end position="898"/>
    </location>
</feature>
<feature type="region of interest" description="Disordered" evidence="9">
    <location>
        <begin position="940"/>
        <end position="987"/>
    </location>
</feature>
<reference evidence="13" key="2">
    <citation type="submission" date="2025-08" db="UniProtKB">
        <authorList>
            <consortium name="Ensembl"/>
        </authorList>
    </citation>
    <scope>IDENTIFICATION</scope>
</reference>
<feature type="compositionally biased region" description="Low complexity" evidence="9">
    <location>
        <begin position="1035"/>
        <end position="1049"/>
    </location>
</feature>
<dbReference type="Pfam" id="PF13912">
    <property type="entry name" value="zf-C2H2_6"/>
    <property type="match status" value="2"/>
</dbReference>
<dbReference type="PROSITE" id="PS50157">
    <property type="entry name" value="ZINC_FINGER_C2H2_2"/>
    <property type="match status" value="3"/>
</dbReference>
<reference evidence="13" key="3">
    <citation type="submission" date="2025-09" db="UniProtKB">
        <authorList>
            <consortium name="Ensembl"/>
        </authorList>
    </citation>
    <scope>IDENTIFICATION</scope>
</reference>
<sequence length="1108" mass="122430">MEKQALCESNHLLNCTDDMYFSQPGSMAVCGQNYGMPALESVQPSPISPHFYQDPLESPVTPAQDFGTMVDGPKDPGLWPGGNHAKAAPNLWCPPLQVEAMEMREISNDRGYQYNTLAHVDSEGAGKHPGDSLPRLDSFNQVFASHNLRILQGGKGPQSPGRMLASSPLCAPTDAALRQLLSQKTPLQPTEPPHRYPPVEPQPSRGYDQGHVKAMPGPQQQTHYGYQQQLPQQDQYYLQQQAMQPQPQPEMVACGRSLQQFHMHQQLEHQPGSYYSTHVTTQQPVQTPSFLTSYGQNCKIQQQQQQQQQQFMSSDPGHSIQQAQMFFQEQQKHRQLYHQNNLYLPQPQQNPIQEEIHPAPSDTSRPLPNPGQHTPTHPAHSFMYPREHGLACQEHTAPLGPTTSPLPQGPGSEREVLSIIHRTSSNHSPSSPWLQVPVPNYQEDPLSPDHSKHSHVANNTPMKVEVMKREEAPSKLLCSTCQKEFKSLPALNGHMRSHVGFKTVPTPKMKEGGTALPREKEPALPVVMPVSVPVKLQPAANKFPLAPPWPHPESDLTDLVGQSPQPPWPCSEKAQLHGTSSLLKIEKAAVRGATQATQAPRTSKKKYRHTLQPLVIPSPGVGLATVSAVLFQSRLRSPPAAGEEPAYTPPPMLSPVRRGSGLFNSVRAAATGGSVSPATPRVFLRRTGSVSANIVLTAVGSGEQSVDIEPRINIGPRFQAEIPDVQERSKVEKDIHLAGLLWTPWRELEDPATQQKVDDLVNVACSSVLPGGGTNTEFALHCLFECRGNFLATLEKLLMLKPLRHKANPLAGYHYAGSDKWTTLEKKQLTKALMIHNKDFFLVQKMVKTKTVAQCVEYYYTWKKRLCLGKRQKACLMDLEPETTDDWTKREADSENKPLEQGFRVLGSPDQADPAVLSNVSFVCEVPGCGAAFSSKQALSGHARIHSSPGSKHHMEKNRPKTAPQSIPGSLKSSPAHSTTSGETDPTLLFPCKECGKIFYKIKSRNAHMKTHRQQEDTQGWRSQKPPECTPPKSGPDSPSAAPVPVAVPQLPFDHMGLVKRLREEDVRAEEEDEDDEDDDEEEEEDCPLVAHPSAQRQLGAAAKSEEQ</sequence>
<reference evidence="13 14" key="1">
    <citation type="submission" date="2019-04" db="EMBL/GenBank/DDBJ databases">
        <authorList>
            <consortium name="Wellcome Sanger Institute Data Sharing"/>
        </authorList>
    </citation>
    <scope>NUCLEOTIDE SEQUENCE [LARGE SCALE GENOMIC DNA]</scope>
</reference>
<feature type="domain" description="ELM2" evidence="11">
    <location>
        <begin position="710"/>
        <end position="801"/>
    </location>
</feature>
<dbReference type="GO" id="GO:0003677">
    <property type="term" value="F:DNA binding"/>
    <property type="evidence" value="ECO:0007669"/>
    <property type="project" value="UniProtKB-KW"/>
</dbReference>
<dbReference type="PANTHER" id="PTHR16089">
    <property type="entry name" value="REST COREPRESSOR COREST PROTEIN-RELATED"/>
    <property type="match status" value="1"/>
</dbReference>
<accession>A0A8C9RXV3</accession>
<feature type="compositionally biased region" description="Polar residues" evidence="9">
    <location>
        <begin position="963"/>
        <end position="984"/>
    </location>
</feature>
<dbReference type="PROSITE" id="PS51293">
    <property type="entry name" value="SANT"/>
    <property type="match status" value="1"/>
</dbReference>
<dbReference type="GO" id="GO:0006357">
    <property type="term" value="P:regulation of transcription by RNA polymerase II"/>
    <property type="evidence" value="ECO:0007669"/>
    <property type="project" value="TreeGrafter"/>
</dbReference>
<dbReference type="InterPro" id="IPR051066">
    <property type="entry name" value="Trans_reg/Corepressor"/>
</dbReference>
<dbReference type="Proteomes" id="UP000694397">
    <property type="component" value="Chromosome 15"/>
</dbReference>
<dbReference type="PROSITE" id="PS00028">
    <property type="entry name" value="ZINC_FINGER_C2H2_1"/>
    <property type="match status" value="3"/>
</dbReference>
<feature type="domain" description="SANT" evidence="12">
    <location>
        <begin position="816"/>
        <end position="867"/>
    </location>
</feature>
<dbReference type="SUPFAM" id="SSF57667">
    <property type="entry name" value="beta-beta-alpha zinc fingers"/>
    <property type="match status" value="1"/>
</dbReference>
<dbReference type="PANTHER" id="PTHR16089:SF19">
    <property type="entry name" value="TRANSCRIPTIONAL-REGULATING FACTOR 1"/>
    <property type="match status" value="1"/>
</dbReference>
<keyword evidence="8" id="KW-0479">Metal-binding</keyword>
<dbReference type="GeneTree" id="ENSGT00940000160303"/>
<evidence type="ECO:0000256" key="9">
    <source>
        <dbReference type="SAM" id="MobiDB-lite"/>
    </source>
</evidence>
<feature type="compositionally biased region" description="Polar residues" evidence="9">
    <location>
        <begin position="361"/>
        <end position="375"/>
    </location>
</feature>
<evidence type="ECO:0000256" key="1">
    <source>
        <dbReference type="ARBA" id="ARBA00004123"/>
    </source>
</evidence>
<dbReference type="InterPro" id="IPR009057">
    <property type="entry name" value="Homeodomain-like_sf"/>
</dbReference>
<dbReference type="InterPro" id="IPR013087">
    <property type="entry name" value="Znf_C2H2_type"/>
</dbReference>
<keyword evidence="2" id="KW-0597">Phosphoprotein</keyword>
<keyword evidence="8" id="KW-0862">Zinc</keyword>
<keyword evidence="5" id="KW-0238">DNA-binding</keyword>
<dbReference type="AlphaFoldDB" id="A0A8C9RXV3"/>
<dbReference type="Pfam" id="PF00249">
    <property type="entry name" value="Myb_DNA-binding"/>
    <property type="match status" value="1"/>
</dbReference>
<evidence type="ECO:0000256" key="8">
    <source>
        <dbReference type="PROSITE-ProRule" id="PRU00042"/>
    </source>
</evidence>
<dbReference type="Gene3D" id="3.30.160.60">
    <property type="entry name" value="Classic Zinc Finger"/>
    <property type="match status" value="1"/>
</dbReference>
<proteinExistence type="predicted"/>
<keyword evidence="6" id="KW-0804">Transcription</keyword>
<dbReference type="InterPro" id="IPR000949">
    <property type="entry name" value="ELM2_dom"/>
</dbReference>
<dbReference type="SUPFAM" id="SSF46689">
    <property type="entry name" value="Homeodomain-like"/>
    <property type="match status" value="1"/>
</dbReference>
<keyword evidence="3" id="KW-0007">Acetylation</keyword>